<dbReference type="Proteomes" id="UP000661077">
    <property type="component" value="Unassembled WGS sequence"/>
</dbReference>
<dbReference type="RefSeq" id="WP_203165910.1">
    <property type="nucleotide sequence ID" value="NZ_JAEVLS010000001.1"/>
</dbReference>
<evidence type="ECO:0000256" key="2">
    <source>
        <dbReference type="ARBA" id="ARBA00006555"/>
    </source>
</evidence>
<dbReference type="InterPro" id="IPR051045">
    <property type="entry name" value="TonB-dependent_transducer"/>
</dbReference>
<dbReference type="EMBL" id="JAEVLS010000001">
    <property type="protein sequence ID" value="MBM0103960.1"/>
    <property type="molecule type" value="Genomic_DNA"/>
</dbReference>
<feature type="region of interest" description="Disordered" evidence="11">
    <location>
        <begin position="1"/>
        <end position="20"/>
    </location>
</feature>
<evidence type="ECO:0000256" key="8">
    <source>
        <dbReference type="ARBA" id="ARBA00022989"/>
    </source>
</evidence>
<evidence type="ECO:0000256" key="4">
    <source>
        <dbReference type="ARBA" id="ARBA00022475"/>
    </source>
</evidence>
<keyword evidence="4 10" id="KW-1003">Cell membrane</keyword>
<feature type="transmembrane region" description="Helical" evidence="10">
    <location>
        <begin position="180"/>
        <end position="201"/>
    </location>
</feature>
<dbReference type="PROSITE" id="PS52015">
    <property type="entry name" value="TONB_CTD"/>
    <property type="match status" value="1"/>
</dbReference>
<keyword evidence="7 10" id="KW-0653">Protein transport</keyword>
<comment type="similarity">
    <text evidence="2 10">Belongs to the TonB family.</text>
</comment>
<gene>
    <name evidence="13" type="ORF">JM946_04360</name>
</gene>
<name>A0ABS1WSK3_9GAMM</name>
<dbReference type="Gene3D" id="3.30.1150.10">
    <property type="match status" value="1"/>
</dbReference>
<accession>A0ABS1WSK3</accession>
<evidence type="ECO:0000256" key="7">
    <source>
        <dbReference type="ARBA" id="ARBA00022927"/>
    </source>
</evidence>
<feature type="region of interest" description="Disordered" evidence="11">
    <location>
        <begin position="445"/>
        <end position="488"/>
    </location>
</feature>
<dbReference type="InterPro" id="IPR011990">
    <property type="entry name" value="TPR-like_helical_dom_sf"/>
</dbReference>
<dbReference type="InterPro" id="IPR037682">
    <property type="entry name" value="TonB_C"/>
</dbReference>
<evidence type="ECO:0000256" key="6">
    <source>
        <dbReference type="ARBA" id="ARBA00022692"/>
    </source>
</evidence>
<dbReference type="SUPFAM" id="SSF48452">
    <property type="entry name" value="TPR-like"/>
    <property type="match status" value="1"/>
</dbReference>
<dbReference type="InterPro" id="IPR003538">
    <property type="entry name" value="TonB"/>
</dbReference>
<feature type="compositionally biased region" description="Low complexity" evidence="11">
    <location>
        <begin position="445"/>
        <end position="483"/>
    </location>
</feature>
<dbReference type="NCBIfam" id="TIGR01352">
    <property type="entry name" value="tonB_Cterm"/>
    <property type="match status" value="1"/>
</dbReference>
<keyword evidence="8 10" id="KW-1133">Transmembrane helix</keyword>
<comment type="caution">
    <text evidence="13">The sequence shown here is derived from an EMBL/GenBank/DDBJ whole genome shotgun (WGS) entry which is preliminary data.</text>
</comment>
<protein>
    <recommendedName>
        <fullName evidence="10">Protein TonB</fullName>
    </recommendedName>
</protein>
<evidence type="ECO:0000256" key="10">
    <source>
        <dbReference type="RuleBase" id="RU362123"/>
    </source>
</evidence>
<dbReference type="PANTHER" id="PTHR33446">
    <property type="entry name" value="PROTEIN TONB-RELATED"/>
    <property type="match status" value="1"/>
</dbReference>
<evidence type="ECO:0000259" key="12">
    <source>
        <dbReference type="PROSITE" id="PS52015"/>
    </source>
</evidence>
<keyword evidence="9 10" id="KW-0472">Membrane</keyword>
<keyword evidence="3 10" id="KW-0813">Transport</keyword>
<dbReference type="PRINTS" id="PR01374">
    <property type="entry name" value="TONBPROTEIN"/>
</dbReference>
<keyword evidence="5 10" id="KW-0997">Cell inner membrane</keyword>
<evidence type="ECO:0000256" key="1">
    <source>
        <dbReference type="ARBA" id="ARBA00004383"/>
    </source>
</evidence>
<dbReference type="Gene3D" id="1.25.40.10">
    <property type="entry name" value="Tetratricopeptide repeat domain"/>
    <property type="match status" value="1"/>
</dbReference>
<evidence type="ECO:0000256" key="9">
    <source>
        <dbReference type="ARBA" id="ARBA00023136"/>
    </source>
</evidence>
<evidence type="ECO:0000256" key="11">
    <source>
        <dbReference type="SAM" id="MobiDB-lite"/>
    </source>
</evidence>
<dbReference type="Pfam" id="PF03544">
    <property type="entry name" value="TonB_C"/>
    <property type="match status" value="1"/>
</dbReference>
<comment type="subcellular location">
    <subcellularLocation>
        <location evidence="1 10">Cell inner membrane</location>
        <topology evidence="1 10">Single-pass membrane protein</topology>
        <orientation evidence="1 10">Periplasmic side</orientation>
    </subcellularLocation>
</comment>
<dbReference type="SUPFAM" id="SSF74653">
    <property type="entry name" value="TolA/TonB C-terminal domain"/>
    <property type="match status" value="1"/>
</dbReference>
<dbReference type="InterPro" id="IPR006260">
    <property type="entry name" value="TonB/TolA_C"/>
</dbReference>
<evidence type="ECO:0000313" key="13">
    <source>
        <dbReference type="EMBL" id="MBM0103960.1"/>
    </source>
</evidence>
<keyword evidence="14" id="KW-1185">Reference proteome</keyword>
<sequence length="689" mass="73115">MANAQHSRSTGHGHTQDEVNLEIDDSQSMRQLEEGHQPPILVLSRDPNLVETVKKAAPRGVPVAFAPDLDHVAERLSTLKPGVLVADTASTSDVASMAAQLTQHFPELVVVVAGKREENAQLMQLTATGRIFRFLLTPLSHGATRLSLEAAVKQHLDLAAAGQRLSTGGATGEGGSKNYVMTYGALAAGLLVVIGGIWFGVSQFTAEPEVPPAVNLPTAPGAQQPSGVAERPDPVKAELALAKEAFNQNKFLEPQGESALDLYRSALALDPNSQEAKDGIRSVVEKILERAEAALLAERLEEAIRTIETARDIDSTHPRLAFLDTQVARERERLQLNQAQEVGNRVRQLVSAANDRMANGRLLTPRNGNAQDALLEARRLDPTNPVVLSTIRELSNQLTEEARKSLAAGNLDQAATYIQGAREMGSAGSALAAVERALAEATRTASASSGGAGAGPAVAPSSAPQSAGARRPATNTPAAPQAGSGPNIDGMVAEVRQRLGEGKLIDPPGASARDSLVALRTAAPNRAEVEELSRTLSTRLLDSGRQAMNAKAFDRSAQLIAAARDVGARYNGAAITQAENELAAARDANSQQTNIVSAASLKRVRMVSPVYPDAARKRGIEGWVELAFTVQTNGTVNDVEVRNASPADVFEDAAVRAVRQWRFEPVEKNGEVVEQRAMVRLKFSQQNGG</sequence>
<feature type="compositionally biased region" description="Polar residues" evidence="11">
    <location>
        <begin position="1"/>
        <end position="13"/>
    </location>
</feature>
<proteinExistence type="inferred from homology"/>
<feature type="domain" description="TonB C-terminal" evidence="12">
    <location>
        <begin position="596"/>
        <end position="689"/>
    </location>
</feature>
<evidence type="ECO:0000256" key="5">
    <source>
        <dbReference type="ARBA" id="ARBA00022519"/>
    </source>
</evidence>
<organism evidence="13 14">
    <name type="scientific">Steroidobacter gossypii</name>
    <dbReference type="NCBI Taxonomy" id="2805490"/>
    <lineage>
        <taxon>Bacteria</taxon>
        <taxon>Pseudomonadati</taxon>
        <taxon>Pseudomonadota</taxon>
        <taxon>Gammaproteobacteria</taxon>
        <taxon>Steroidobacterales</taxon>
        <taxon>Steroidobacteraceae</taxon>
        <taxon>Steroidobacter</taxon>
    </lineage>
</organism>
<comment type="function">
    <text evidence="10">Interacts with outer membrane receptor proteins that carry out high-affinity binding and energy dependent uptake into the periplasmic space of specific substrates. It could act to transduce energy from the cytoplasmic membrane to specific energy-requiring processes in the outer membrane, resulting in the release into the periplasm of ligands bound by these outer membrane proteins.</text>
</comment>
<evidence type="ECO:0000313" key="14">
    <source>
        <dbReference type="Proteomes" id="UP000661077"/>
    </source>
</evidence>
<reference evidence="13 14" key="1">
    <citation type="journal article" date="2021" name="Int. J. Syst. Evol. Microbiol.">
        <title>Steroidobacter gossypii sp. nov., isolated from soil of cotton cropping field.</title>
        <authorList>
            <person name="Huang R."/>
            <person name="Yang S."/>
            <person name="Zhen C."/>
            <person name="Liu W."/>
        </authorList>
    </citation>
    <scope>NUCLEOTIDE SEQUENCE [LARGE SCALE GENOMIC DNA]</scope>
    <source>
        <strain evidence="13 14">S1-65</strain>
    </source>
</reference>
<evidence type="ECO:0000256" key="3">
    <source>
        <dbReference type="ARBA" id="ARBA00022448"/>
    </source>
</evidence>
<keyword evidence="10" id="KW-0735">Signal-anchor</keyword>
<keyword evidence="6 10" id="KW-0812">Transmembrane</keyword>